<comment type="caution">
    <text evidence="1">The sequence shown here is derived from an EMBL/GenBank/DDBJ whole genome shotgun (WGS) entry which is preliminary data.</text>
</comment>
<keyword evidence="2" id="KW-1185">Reference proteome</keyword>
<reference evidence="2" key="1">
    <citation type="submission" date="2015-07" db="EMBL/GenBank/DDBJ databases">
        <title>Near-Complete Genome Sequence of the Cellulolytic Bacterium Bacteroides (Pseudobacteroides) cellulosolvens ATCC 35603.</title>
        <authorList>
            <person name="Dassa B."/>
            <person name="Utturkar S.M."/>
            <person name="Klingeman D.M."/>
            <person name="Hurt R.A."/>
            <person name="Keller M."/>
            <person name="Xu J."/>
            <person name="Reddy Y.H.K."/>
            <person name="Borovok I."/>
            <person name="Grinberg I.R."/>
            <person name="Lamed R."/>
            <person name="Zhivin O."/>
            <person name="Bayer E.A."/>
            <person name="Brown S.D."/>
        </authorList>
    </citation>
    <scope>NUCLEOTIDE SEQUENCE [LARGE SCALE GENOMIC DNA]</scope>
    <source>
        <strain evidence="2">DSM 2933</strain>
    </source>
</reference>
<evidence type="ECO:0000313" key="1">
    <source>
        <dbReference type="EMBL" id="KNY26915.1"/>
    </source>
</evidence>
<accession>A0A0L6JMD2</accession>
<dbReference type="AlphaFoldDB" id="A0A0L6JMD2"/>
<dbReference type="RefSeq" id="WP_036945240.1">
    <property type="nucleotide sequence ID" value="NZ_JQKC01000046.1"/>
</dbReference>
<dbReference type="Proteomes" id="UP000036923">
    <property type="component" value="Unassembled WGS sequence"/>
</dbReference>
<gene>
    <name evidence="1" type="ORF">Bccel_2180</name>
</gene>
<name>A0A0L6JMD2_9FIRM</name>
<protein>
    <submittedName>
        <fullName evidence="1">Uncharacterized protein</fullName>
    </submittedName>
</protein>
<dbReference type="OrthoDB" id="2102839at2"/>
<evidence type="ECO:0000313" key="2">
    <source>
        <dbReference type="Proteomes" id="UP000036923"/>
    </source>
</evidence>
<dbReference type="eggNOG" id="ENOG5033Z71">
    <property type="taxonomic scope" value="Bacteria"/>
</dbReference>
<proteinExistence type="predicted"/>
<organism evidence="1 2">
    <name type="scientific">Pseudobacteroides cellulosolvens ATCC 35603 = DSM 2933</name>
    <dbReference type="NCBI Taxonomy" id="398512"/>
    <lineage>
        <taxon>Bacteria</taxon>
        <taxon>Bacillati</taxon>
        <taxon>Bacillota</taxon>
        <taxon>Clostridia</taxon>
        <taxon>Eubacteriales</taxon>
        <taxon>Oscillospiraceae</taxon>
        <taxon>Pseudobacteroides</taxon>
    </lineage>
</organism>
<dbReference type="EMBL" id="LGTC01000001">
    <property type="protein sequence ID" value="KNY26915.1"/>
    <property type="molecule type" value="Genomic_DNA"/>
</dbReference>
<dbReference type="STRING" id="398512.Bccel_2180"/>
<sequence>MRPFQVNCSELIADFNIHDDKEVRNILAFLVKEYDVELYFEIKVSWEKEFFFNENSCFNIESDDIPFNVSINNAQHYEYWIAKSKDKVYLEMIIESIEKCQIQRYDESEFVASSSLARNLINRIITLTPGYSQSKDLIGVINFDEVFELNIKIGSGTYVTTLCYGSNGYDDELGWYFNAEHYDQYTYPFYEWAERNYNAKIKPFDGGRLDGYFDYKENPEKERLGKKL</sequence>